<evidence type="ECO:0000313" key="4">
    <source>
        <dbReference type="Proteomes" id="UP000282211"/>
    </source>
</evidence>
<reference evidence="3 4" key="1">
    <citation type="submission" date="2018-10" db="EMBL/GenBank/DDBJ databases">
        <title>Genomic Encyclopedia of Type Strains, Phase IV (KMG-IV): sequencing the most valuable type-strain genomes for metagenomic binning, comparative biology and taxonomic classification.</title>
        <authorList>
            <person name="Goeker M."/>
        </authorList>
    </citation>
    <scope>NUCLEOTIDE SEQUENCE [LARGE SCALE GENOMIC DNA]</scope>
    <source>
        <strain evidence="3 4">DSM 22008</strain>
    </source>
</reference>
<name>A0A420WEM3_9PROT</name>
<evidence type="ECO:0008006" key="5">
    <source>
        <dbReference type="Google" id="ProtNLM"/>
    </source>
</evidence>
<gene>
    <name evidence="3" type="ORF">DES40_2165</name>
</gene>
<dbReference type="Proteomes" id="UP000282211">
    <property type="component" value="Unassembled WGS sequence"/>
</dbReference>
<sequence length="99" mass="11020">MRNRMNTYLFMMAAPALLLTACATQADPEAYMSYDCKQLRMLSESRAPTDPFAANRVGPDPQAGLSGDRQGLRTQDADLVEKRDDETRSIRAAYLKKGC</sequence>
<feature type="chain" id="PRO_5019158643" description="Lipoprotein" evidence="2">
    <location>
        <begin position="27"/>
        <end position="99"/>
    </location>
</feature>
<comment type="caution">
    <text evidence="3">The sequence shown here is derived from an EMBL/GenBank/DDBJ whole genome shotgun (WGS) entry which is preliminary data.</text>
</comment>
<proteinExistence type="predicted"/>
<dbReference type="InParanoid" id="A0A420WEM3"/>
<dbReference type="RefSeq" id="WP_147405899.1">
    <property type="nucleotide sequence ID" value="NZ_RBII01000002.1"/>
</dbReference>
<accession>A0A420WEM3</accession>
<evidence type="ECO:0000256" key="2">
    <source>
        <dbReference type="SAM" id="SignalP"/>
    </source>
</evidence>
<keyword evidence="2" id="KW-0732">Signal</keyword>
<keyword evidence="4" id="KW-1185">Reference proteome</keyword>
<evidence type="ECO:0000313" key="3">
    <source>
        <dbReference type="EMBL" id="RKQ69365.1"/>
    </source>
</evidence>
<dbReference type="PROSITE" id="PS51257">
    <property type="entry name" value="PROKAR_LIPOPROTEIN"/>
    <property type="match status" value="1"/>
</dbReference>
<protein>
    <recommendedName>
        <fullName evidence="5">Lipoprotein</fullName>
    </recommendedName>
</protein>
<dbReference type="AlphaFoldDB" id="A0A420WEM3"/>
<feature type="signal peptide" evidence="2">
    <location>
        <begin position="1"/>
        <end position="26"/>
    </location>
</feature>
<feature type="region of interest" description="Disordered" evidence="1">
    <location>
        <begin position="47"/>
        <end position="84"/>
    </location>
</feature>
<evidence type="ECO:0000256" key="1">
    <source>
        <dbReference type="SAM" id="MobiDB-lite"/>
    </source>
</evidence>
<organism evidence="3 4">
    <name type="scientific">Litorimonas taeanensis</name>
    <dbReference type="NCBI Taxonomy" id="568099"/>
    <lineage>
        <taxon>Bacteria</taxon>
        <taxon>Pseudomonadati</taxon>
        <taxon>Pseudomonadota</taxon>
        <taxon>Alphaproteobacteria</taxon>
        <taxon>Maricaulales</taxon>
        <taxon>Robiginitomaculaceae</taxon>
    </lineage>
</organism>
<feature type="compositionally biased region" description="Basic and acidic residues" evidence="1">
    <location>
        <begin position="75"/>
        <end position="84"/>
    </location>
</feature>
<dbReference type="EMBL" id="RBII01000002">
    <property type="protein sequence ID" value="RKQ69365.1"/>
    <property type="molecule type" value="Genomic_DNA"/>
</dbReference>